<dbReference type="EMBL" id="MIPT01000001">
    <property type="protein sequence ID" value="OHT19399.1"/>
    <property type="molecule type" value="Genomic_DNA"/>
</dbReference>
<keyword evidence="3" id="KW-1185">Reference proteome</keyword>
<dbReference type="InterPro" id="IPR010836">
    <property type="entry name" value="SapC"/>
</dbReference>
<reference evidence="2 3" key="1">
    <citation type="submission" date="2016-09" db="EMBL/GenBank/DDBJ databases">
        <title>Metabolic pathway, cell adaptation mechanisms and a novel monoxygenase revealed through proteogenomic-transcription analysis of a Sphingomonas haloaromaticamans strain degrading the fungicide ortho-phenylphenol.</title>
        <authorList>
            <person name="Perruchon C."/>
            <person name="Papadopoulou E.S."/>
            <person name="Rousidou C."/>
            <person name="Vasileiadis S."/>
            <person name="Tanou G."/>
            <person name="Amoutzias G."/>
            <person name="Molassiotis A."/>
            <person name="Karpouzas D.G."/>
        </authorList>
    </citation>
    <scope>NUCLEOTIDE SEQUENCE [LARGE SCALE GENOMIC DNA]</scope>
    <source>
        <strain evidence="2 3">P3</strain>
    </source>
</reference>
<protein>
    <submittedName>
        <fullName evidence="2">SapC</fullName>
    </submittedName>
</protein>
<sequence>MTDSVSQTAPAADQPLLPLFYKSVQPLHGAAHASWRLKDGDASFADDTPFVPIVAGELASAARDYPVVFAADSAQPLAILGLERRNLFIEGGRWSADAYIPAYVRRYPFAFVATVNPDGFALAIDAGSERVVEAGEEGDDEGTALFENGEPSALTRQAIEFCAAFGREVELTALFTTALKEKDLLIDRRADATLPDGRKLGLDGFQIVDAEKLAALDDETVVAWHRQGILALVHHHLASLDRFTLLLNRQALVSADEPVMQTSFADGSAVAANPEAETTSPPADAPAPAAPKSKKA</sequence>
<dbReference type="Pfam" id="PF07277">
    <property type="entry name" value="SapC"/>
    <property type="match status" value="1"/>
</dbReference>
<dbReference type="OrthoDB" id="9806524at2"/>
<dbReference type="Proteomes" id="UP000179467">
    <property type="component" value="Unassembled WGS sequence"/>
</dbReference>
<name>A0A1S1HAZ4_9SPHN</name>
<dbReference type="AlphaFoldDB" id="A0A1S1HAZ4"/>
<evidence type="ECO:0000256" key="1">
    <source>
        <dbReference type="SAM" id="MobiDB-lite"/>
    </source>
</evidence>
<comment type="caution">
    <text evidence="2">The sequence shown here is derived from an EMBL/GenBank/DDBJ whole genome shotgun (WGS) entry which is preliminary data.</text>
</comment>
<evidence type="ECO:0000313" key="3">
    <source>
        <dbReference type="Proteomes" id="UP000179467"/>
    </source>
</evidence>
<dbReference type="RefSeq" id="WP_070933329.1">
    <property type="nucleotide sequence ID" value="NZ_MIPT01000001.1"/>
</dbReference>
<evidence type="ECO:0000313" key="2">
    <source>
        <dbReference type="EMBL" id="OHT19399.1"/>
    </source>
</evidence>
<feature type="region of interest" description="Disordered" evidence="1">
    <location>
        <begin position="265"/>
        <end position="296"/>
    </location>
</feature>
<proteinExistence type="predicted"/>
<accession>A0A1S1HAZ4</accession>
<organism evidence="2 3">
    <name type="scientific">Edaphosphingomonas haloaromaticamans</name>
    <dbReference type="NCBI Taxonomy" id="653954"/>
    <lineage>
        <taxon>Bacteria</taxon>
        <taxon>Pseudomonadati</taxon>
        <taxon>Pseudomonadota</taxon>
        <taxon>Alphaproteobacteria</taxon>
        <taxon>Sphingomonadales</taxon>
        <taxon>Rhizorhabdaceae</taxon>
        <taxon>Edaphosphingomonas</taxon>
    </lineage>
</organism>
<gene>
    <name evidence="2" type="ORF">BHE75_01384</name>
</gene>